<dbReference type="EMBL" id="CAADRA010005756">
    <property type="protein sequence ID" value="VFT92532.1"/>
    <property type="molecule type" value="Genomic_DNA"/>
</dbReference>
<evidence type="ECO:0000313" key="2">
    <source>
        <dbReference type="EMBL" id="KAF0693266.1"/>
    </source>
</evidence>
<dbReference type="Gene3D" id="3.80.10.10">
    <property type="entry name" value="Ribonuclease Inhibitor"/>
    <property type="match status" value="1"/>
</dbReference>
<dbReference type="EMBL" id="CAADRA010006492">
    <property type="protein sequence ID" value="VFT95947.1"/>
    <property type="molecule type" value="Genomic_DNA"/>
</dbReference>
<dbReference type="EMBL" id="VJMH01005735">
    <property type="protein sequence ID" value="KAF0693266.1"/>
    <property type="molecule type" value="Genomic_DNA"/>
</dbReference>
<dbReference type="OrthoDB" id="4540492at2759"/>
<dbReference type="Proteomes" id="UP000332933">
    <property type="component" value="Unassembled WGS sequence"/>
</dbReference>
<evidence type="ECO:0000313" key="4">
    <source>
        <dbReference type="EMBL" id="VFT95947.1"/>
    </source>
</evidence>
<accession>A0A485LGB3</accession>
<organism evidence="4 5">
    <name type="scientific">Aphanomyces stellatus</name>
    <dbReference type="NCBI Taxonomy" id="120398"/>
    <lineage>
        <taxon>Eukaryota</taxon>
        <taxon>Sar</taxon>
        <taxon>Stramenopiles</taxon>
        <taxon>Oomycota</taxon>
        <taxon>Saprolegniomycetes</taxon>
        <taxon>Saprolegniales</taxon>
        <taxon>Verrucalvaceae</taxon>
        <taxon>Aphanomyces</taxon>
    </lineage>
</organism>
<dbReference type="SUPFAM" id="SSF52047">
    <property type="entry name" value="RNI-like"/>
    <property type="match status" value="1"/>
</dbReference>
<sequence length="268" mass="30527">MSTNLVNLNLHPYKTPVVTATGVHHAIQWLQTAPVRIFCCHTWAFDATVESPVQNALYMALFYCHTMTQIELHRFPLHKMAEAFRVTMPPSMHILRLHDCELSLANLLRFGQAIQRSCLNELFLRRLYPDAATQEDDYNEDVGQLLTVCWIHKTTLTLTDCGVVMDQQCMGLFLQQCNVVHLSLAWSALNDTDVSWLVRVMQANTSIRALNLKSNYITVKGAIALFHFNDNRVEPLQELCVLGNDAKWTDNRVRLCVLAQKMGIQALT</sequence>
<reference evidence="4 5" key="1">
    <citation type="submission" date="2019-03" db="EMBL/GenBank/DDBJ databases">
        <authorList>
            <person name="Gaulin E."/>
            <person name="Dumas B."/>
        </authorList>
    </citation>
    <scope>NUCLEOTIDE SEQUENCE [LARGE SCALE GENOMIC DNA]</scope>
    <source>
        <strain evidence="4">CBS 568.67</strain>
    </source>
</reference>
<evidence type="ECO:0000313" key="3">
    <source>
        <dbReference type="EMBL" id="VFT92532.1"/>
    </source>
</evidence>
<protein>
    <submittedName>
        <fullName evidence="3">Aste57867_15743 protein</fullName>
    </submittedName>
    <submittedName>
        <fullName evidence="4">Aste57867_19226 protein</fullName>
    </submittedName>
</protein>
<reference evidence="1" key="2">
    <citation type="submission" date="2019-06" db="EMBL/GenBank/DDBJ databases">
        <title>Genomics analysis of Aphanomyces spp. identifies a new class of oomycete effector associated with host adaptation.</title>
        <authorList>
            <person name="Gaulin E."/>
        </authorList>
    </citation>
    <scope>NUCLEOTIDE SEQUENCE</scope>
    <source>
        <strain evidence="1">CBS 578.67</strain>
    </source>
</reference>
<name>A0A485LGB3_9STRA</name>
<dbReference type="EMBL" id="VJMH01006471">
    <property type="protein sequence ID" value="KAF0689309.1"/>
    <property type="molecule type" value="Genomic_DNA"/>
</dbReference>
<evidence type="ECO:0000313" key="5">
    <source>
        <dbReference type="Proteomes" id="UP000332933"/>
    </source>
</evidence>
<gene>
    <name evidence="4" type="primary">Aste57867_19226</name>
    <name evidence="3" type="synonym">Aste57867_15743</name>
    <name evidence="2" type="ORF">As57867_015687</name>
    <name evidence="1" type="ORF">As57867_019162</name>
    <name evidence="3" type="ORF">ASTE57867_15743</name>
    <name evidence="4" type="ORF">ASTE57867_19226</name>
</gene>
<evidence type="ECO:0000313" key="1">
    <source>
        <dbReference type="EMBL" id="KAF0689309.1"/>
    </source>
</evidence>
<keyword evidence="5" id="KW-1185">Reference proteome</keyword>
<proteinExistence type="predicted"/>
<dbReference type="AlphaFoldDB" id="A0A485LGB3"/>
<dbReference type="InterPro" id="IPR032675">
    <property type="entry name" value="LRR_dom_sf"/>
</dbReference>